<feature type="region of interest" description="Disordered" evidence="2">
    <location>
        <begin position="1"/>
        <end position="26"/>
    </location>
</feature>
<gene>
    <name evidence="3" type="ORF">DB88DRAFT_513082</name>
</gene>
<dbReference type="PANTHER" id="PTHR30344">
    <property type="entry name" value="6-PHOSPHOGLUCONOLACTONASE-RELATED"/>
    <property type="match status" value="1"/>
</dbReference>
<dbReference type="InterPro" id="IPR015943">
    <property type="entry name" value="WD40/YVTN_repeat-like_dom_sf"/>
</dbReference>
<evidence type="ECO:0000313" key="4">
    <source>
        <dbReference type="Proteomes" id="UP001182556"/>
    </source>
</evidence>
<comment type="similarity">
    <text evidence="1">Belongs to the cycloisomerase 2 family.</text>
</comment>
<evidence type="ECO:0000256" key="1">
    <source>
        <dbReference type="ARBA" id="ARBA00005564"/>
    </source>
</evidence>
<proteinExistence type="inferred from homology"/>
<dbReference type="AlphaFoldDB" id="A0AAD9FN68"/>
<dbReference type="Gene3D" id="2.130.10.10">
    <property type="entry name" value="YVTN repeat-like/Quinoprotein amine dehydrogenase"/>
    <property type="match status" value="1"/>
</dbReference>
<organism evidence="3 4">
    <name type="scientific">Papiliotrema laurentii</name>
    <name type="common">Cryptococcus laurentii</name>
    <dbReference type="NCBI Taxonomy" id="5418"/>
    <lineage>
        <taxon>Eukaryota</taxon>
        <taxon>Fungi</taxon>
        <taxon>Dikarya</taxon>
        <taxon>Basidiomycota</taxon>
        <taxon>Agaricomycotina</taxon>
        <taxon>Tremellomycetes</taxon>
        <taxon>Tremellales</taxon>
        <taxon>Rhynchogastremaceae</taxon>
        <taxon>Papiliotrema</taxon>
    </lineage>
</organism>
<evidence type="ECO:0000313" key="3">
    <source>
        <dbReference type="EMBL" id="KAK1921821.1"/>
    </source>
</evidence>
<dbReference type="Proteomes" id="UP001182556">
    <property type="component" value="Unassembled WGS sequence"/>
</dbReference>
<dbReference type="InterPro" id="IPR050282">
    <property type="entry name" value="Cycloisomerase_2"/>
</dbReference>
<dbReference type="EMBL" id="JAODAN010000010">
    <property type="protein sequence ID" value="KAK1921821.1"/>
    <property type="molecule type" value="Genomic_DNA"/>
</dbReference>
<reference evidence="3" key="1">
    <citation type="submission" date="2023-02" db="EMBL/GenBank/DDBJ databases">
        <title>Identification and recombinant expression of a fungal hydrolase from Papiliotrema laurentii that hydrolyzes apple cutin and clears colloidal polyester polyurethane.</title>
        <authorList>
            <consortium name="DOE Joint Genome Institute"/>
            <person name="Roman V.A."/>
            <person name="Bojanowski C."/>
            <person name="Crable B.R."/>
            <person name="Wagner D.N."/>
            <person name="Hung C.S."/>
            <person name="Nadeau L.J."/>
            <person name="Schratz L."/>
            <person name="Haridas S."/>
            <person name="Pangilinan J."/>
            <person name="Lipzen A."/>
            <person name="Na H."/>
            <person name="Yan M."/>
            <person name="Ng V."/>
            <person name="Grigoriev I.V."/>
            <person name="Spatafora J.W."/>
            <person name="Barlow D."/>
            <person name="Biffinger J."/>
            <person name="Kelley-Loughnane N."/>
            <person name="Varaljay V.A."/>
            <person name="Crookes-Goodson W.J."/>
        </authorList>
    </citation>
    <scope>NUCLEOTIDE SEQUENCE</scope>
    <source>
        <strain evidence="3">5307AH</strain>
    </source>
</reference>
<dbReference type="PANTHER" id="PTHR30344:SF1">
    <property type="entry name" value="6-PHOSPHOGLUCONOLACTONASE"/>
    <property type="match status" value="1"/>
</dbReference>
<dbReference type="SUPFAM" id="SSF51004">
    <property type="entry name" value="C-terminal (heme d1) domain of cytochrome cd1-nitrite reductase"/>
    <property type="match status" value="1"/>
</dbReference>
<dbReference type="Pfam" id="PF10282">
    <property type="entry name" value="Lactonase"/>
    <property type="match status" value="1"/>
</dbReference>
<comment type="caution">
    <text evidence="3">The sequence shown here is derived from an EMBL/GenBank/DDBJ whole genome shotgun (WGS) entry which is preliminary data.</text>
</comment>
<protein>
    <submittedName>
        <fullName evidence="3">Lactonase, 7-bladed beta-propeller-domain-containing protein</fullName>
    </submittedName>
</protein>
<dbReference type="InterPro" id="IPR019405">
    <property type="entry name" value="Lactonase_7-beta_prop"/>
</dbReference>
<sequence>MSTFSTSSQEPVTTEPTDRRVLISTPGNATHPFHTLSLPAWHLAPLPISSPPGIFPTHIEKHPLAKDIYIVTNEVQSGSILAVKVTDASTVAGSVPASGSLPAYCAVQNDRAICSNYGSPTISAHRLVPSVPYIRHLADFTFPATTDSAESHPHQVILHPSIPGLAYVPDLGLNTIYTLRLDHAEVGFLGQVFIPEDLGIGPRHGVMSRDARHLIVGFQTSNTVAVIPVTADGDLTAPVSSLSTLPSTGTSTHALSDIHVTARGRVYVLNRQVAEPYQGEGDTIALFRLKEGRLQSEGWIQLPCWQPREILPLGEEVLAISCIGANGLGGGVVVVQDGAAVGYWAGQSAWGLSVL</sequence>
<name>A0AAD9FN68_PAPLA</name>
<keyword evidence="4" id="KW-1185">Reference proteome</keyword>
<accession>A0AAD9FN68</accession>
<dbReference type="InterPro" id="IPR011048">
    <property type="entry name" value="Haem_d1_sf"/>
</dbReference>
<dbReference type="GO" id="GO:0017057">
    <property type="term" value="F:6-phosphogluconolactonase activity"/>
    <property type="evidence" value="ECO:0007669"/>
    <property type="project" value="TreeGrafter"/>
</dbReference>
<feature type="compositionally biased region" description="Polar residues" evidence="2">
    <location>
        <begin position="1"/>
        <end position="15"/>
    </location>
</feature>
<evidence type="ECO:0000256" key="2">
    <source>
        <dbReference type="SAM" id="MobiDB-lite"/>
    </source>
</evidence>